<dbReference type="PANTHER" id="PTHR32295:SF263">
    <property type="entry name" value="DUF4005 DOMAIN-CONTAINING PROTEIN"/>
    <property type="match status" value="1"/>
</dbReference>
<evidence type="ECO:0000256" key="2">
    <source>
        <dbReference type="ARBA" id="ARBA00024341"/>
    </source>
</evidence>
<dbReference type="KEGG" id="cam:101498253"/>
<evidence type="ECO:0000313" key="7">
    <source>
        <dbReference type="RefSeq" id="XP_012569649.1"/>
    </source>
</evidence>
<dbReference type="InterPro" id="IPR025064">
    <property type="entry name" value="DUF4005"/>
</dbReference>
<dbReference type="PaxDb" id="3827-XP_004494686.1"/>
<dbReference type="GO" id="GO:0005516">
    <property type="term" value="F:calmodulin binding"/>
    <property type="evidence" value="ECO:0007669"/>
    <property type="project" value="UniProtKB-KW"/>
</dbReference>
<comment type="similarity">
    <text evidence="2">Belongs to the IQD family.</text>
</comment>
<evidence type="ECO:0000256" key="3">
    <source>
        <dbReference type="ARBA" id="ARBA00024378"/>
    </source>
</evidence>
<reference evidence="6" key="1">
    <citation type="journal article" date="2013" name="Nat. Biotechnol.">
        <title>Draft genome sequence of chickpea (Cicer arietinum) provides a resource for trait improvement.</title>
        <authorList>
            <person name="Varshney R.K."/>
            <person name="Song C."/>
            <person name="Saxena R.K."/>
            <person name="Azam S."/>
            <person name="Yu S."/>
            <person name="Sharpe A.G."/>
            <person name="Cannon S."/>
            <person name="Baek J."/>
            <person name="Rosen B.D."/>
            <person name="Tar'an B."/>
            <person name="Millan T."/>
            <person name="Zhang X."/>
            <person name="Ramsay L.D."/>
            <person name="Iwata A."/>
            <person name="Wang Y."/>
            <person name="Nelson W."/>
            <person name="Farmer A.D."/>
            <person name="Gaur P.M."/>
            <person name="Soderlund C."/>
            <person name="Penmetsa R.V."/>
            <person name="Xu C."/>
            <person name="Bharti A.K."/>
            <person name="He W."/>
            <person name="Winter P."/>
            <person name="Zhao S."/>
            <person name="Hane J.K."/>
            <person name="Carrasquilla-Garcia N."/>
            <person name="Condie J.A."/>
            <person name="Upadhyaya H.D."/>
            <person name="Luo M.C."/>
            <person name="Thudi M."/>
            <person name="Gowda C.L."/>
            <person name="Singh N.P."/>
            <person name="Lichtenzveig J."/>
            <person name="Gali K.K."/>
            <person name="Rubio J."/>
            <person name="Nadarajan N."/>
            <person name="Dolezel J."/>
            <person name="Bansal K.C."/>
            <person name="Xu X."/>
            <person name="Edwards D."/>
            <person name="Zhang G."/>
            <person name="Kahl G."/>
            <person name="Gil J."/>
            <person name="Singh K.B."/>
            <person name="Datta S.K."/>
            <person name="Jackson S.A."/>
            <person name="Wang J."/>
            <person name="Cook D.R."/>
        </authorList>
    </citation>
    <scope>NUCLEOTIDE SEQUENCE [LARGE SCALE GENOMIC DNA]</scope>
    <source>
        <strain evidence="6">cv. CDC Frontier</strain>
    </source>
</reference>
<evidence type="ECO:0000256" key="4">
    <source>
        <dbReference type="SAM" id="MobiDB-lite"/>
    </source>
</evidence>
<dbReference type="AlphaFoldDB" id="A0A1S3E2Q2"/>
<sequence length="368" mass="42435">MGKASKWIRNILLGKKEENFKKIDAFCPENKKENTDSSSSSNKIIVRRKWSFRKITSGKTTEKVVSHNISRSFDSTDHSPKLQTQTPRSRRLSRLAKVSENTEFVKTAATRIQSVFRSYLAKRALHALRGLVKLQALVRGHLVRKQTTATLRGMHALMAIQVRARIQRIKMTEEVNPVEIQPPPHKEIPSFKGHMTQQNKDSKNMSVEEMLGVMRSRSGPLDVKSKKYEYSKSESISKRENQLKKTIITAPNSPEKYYKEMIEYLKPTTKSSDERHIMPHRQSCSPNFMNKTESSKAKTRCRSEPKQRPPKGVEGTTKQKSKVIECRLMKQNMLSNSARYEHWIVNSMKQSSKRDSFGSYTDDDSYYS</sequence>
<feature type="compositionally biased region" description="Polar residues" evidence="4">
    <location>
        <begin position="282"/>
        <end position="292"/>
    </location>
</feature>
<keyword evidence="6" id="KW-1185">Reference proteome</keyword>
<dbReference type="GeneID" id="101498253"/>
<dbReference type="PANTHER" id="PTHR32295">
    <property type="entry name" value="IQ-DOMAIN 5-RELATED"/>
    <property type="match status" value="1"/>
</dbReference>
<dbReference type="Pfam" id="PF13178">
    <property type="entry name" value="DUF4005"/>
    <property type="match status" value="1"/>
</dbReference>
<feature type="compositionally biased region" description="Basic and acidic residues" evidence="4">
    <location>
        <begin position="293"/>
        <end position="307"/>
    </location>
</feature>
<gene>
    <name evidence="7" type="primary">LOC101498253</name>
</gene>
<evidence type="ECO:0000259" key="5">
    <source>
        <dbReference type="Pfam" id="PF13178"/>
    </source>
</evidence>
<feature type="region of interest" description="Disordered" evidence="4">
    <location>
        <begin position="179"/>
        <end position="202"/>
    </location>
</feature>
<evidence type="ECO:0000256" key="1">
    <source>
        <dbReference type="ARBA" id="ARBA00022860"/>
    </source>
</evidence>
<comment type="subunit">
    <text evidence="3">Binds to multiple calmodulin (CaM) in the presence of Ca(2+) and CaM-like proteins.</text>
</comment>
<dbReference type="Pfam" id="PF00612">
    <property type="entry name" value="IQ"/>
    <property type="match status" value="2"/>
</dbReference>
<dbReference type="OrthoDB" id="1298402at2759"/>
<feature type="region of interest" description="Disordered" evidence="4">
    <location>
        <begin position="349"/>
        <end position="368"/>
    </location>
</feature>
<name>A0A1S3E2Q2_CICAR</name>
<reference evidence="7" key="2">
    <citation type="submission" date="2025-08" db="UniProtKB">
        <authorList>
            <consortium name="RefSeq"/>
        </authorList>
    </citation>
    <scope>IDENTIFICATION</scope>
    <source>
        <tissue evidence="7">Etiolated seedlings</tissue>
    </source>
</reference>
<dbReference type="InterPro" id="IPR000048">
    <property type="entry name" value="IQ_motif_EF-hand-BS"/>
</dbReference>
<dbReference type="Gene3D" id="1.20.5.190">
    <property type="match status" value="1"/>
</dbReference>
<organism evidence="6 7">
    <name type="scientific">Cicer arietinum</name>
    <name type="common">Chickpea</name>
    <name type="synonym">Garbanzo</name>
    <dbReference type="NCBI Taxonomy" id="3827"/>
    <lineage>
        <taxon>Eukaryota</taxon>
        <taxon>Viridiplantae</taxon>
        <taxon>Streptophyta</taxon>
        <taxon>Embryophyta</taxon>
        <taxon>Tracheophyta</taxon>
        <taxon>Spermatophyta</taxon>
        <taxon>Magnoliopsida</taxon>
        <taxon>eudicotyledons</taxon>
        <taxon>Gunneridae</taxon>
        <taxon>Pentapetalae</taxon>
        <taxon>rosids</taxon>
        <taxon>fabids</taxon>
        <taxon>Fabales</taxon>
        <taxon>Fabaceae</taxon>
        <taxon>Papilionoideae</taxon>
        <taxon>50 kb inversion clade</taxon>
        <taxon>NPAAA clade</taxon>
        <taxon>Hologalegina</taxon>
        <taxon>IRL clade</taxon>
        <taxon>Cicereae</taxon>
        <taxon>Cicer</taxon>
    </lineage>
</organism>
<dbReference type="STRING" id="3827.A0A1S3E2Q2"/>
<proteinExistence type="inferred from homology"/>
<keyword evidence="1" id="KW-0112">Calmodulin-binding</keyword>
<feature type="domain" description="DUF4005" evidence="5">
    <location>
        <begin position="260"/>
        <end position="340"/>
    </location>
</feature>
<dbReference type="PROSITE" id="PS50096">
    <property type="entry name" value="IQ"/>
    <property type="match status" value="2"/>
</dbReference>
<evidence type="ECO:0000313" key="6">
    <source>
        <dbReference type="Proteomes" id="UP000087171"/>
    </source>
</evidence>
<protein>
    <submittedName>
        <fullName evidence="7">Uncharacterized protein LOC101498253</fullName>
    </submittedName>
</protein>
<feature type="region of interest" description="Disordered" evidence="4">
    <location>
        <begin position="272"/>
        <end position="320"/>
    </location>
</feature>
<dbReference type="RefSeq" id="XP_012569649.1">
    <property type="nucleotide sequence ID" value="XM_012714195.2"/>
</dbReference>
<dbReference type="Proteomes" id="UP000087171">
    <property type="component" value="Chromosome Ca3"/>
</dbReference>
<accession>A0A1S3E2Q2</accession>